<feature type="short sequence motif" description="GXGXXG" evidence="4">
    <location>
        <begin position="16"/>
        <end position="21"/>
    </location>
</feature>
<dbReference type="InterPro" id="IPR050301">
    <property type="entry name" value="NTE"/>
</dbReference>
<evidence type="ECO:0000256" key="1">
    <source>
        <dbReference type="ARBA" id="ARBA00022801"/>
    </source>
</evidence>
<evidence type="ECO:0000256" key="2">
    <source>
        <dbReference type="ARBA" id="ARBA00022963"/>
    </source>
</evidence>
<organism evidence="6 7">
    <name type="scientific">Pseudomonas knackmussii</name>
    <dbReference type="NCBI Taxonomy" id="65741"/>
    <lineage>
        <taxon>Bacteria</taxon>
        <taxon>Pseudomonadati</taxon>
        <taxon>Pseudomonadota</taxon>
        <taxon>Gammaproteobacteria</taxon>
        <taxon>Pseudomonadales</taxon>
        <taxon>Pseudomonadaceae</taxon>
        <taxon>Pseudomonas</taxon>
    </lineage>
</organism>
<feature type="active site" description="Nucleophile" evidence="4">
    <location>
        <position position="45"/>
    </location>
</feature>
<keyword evidence="1 4" id="KW-0378">Hydrolase</keyword>
<accession>A0ABY4KKQ1</accession>
<dbReference type="EMBL" id="CP096208">
    <property type="protein sequence ID" value="UPQ81411.1"/>
    <property type="molecule type" value="Genomic_DNA"/>
</dbReference>
<feature type="short sequence motif" description="GXSXG" evidence="4">
    <location>
        <begin position="43"/>
        <end position="47"/>
    </location>
</feature>
<keyword evidence="7" id="KW-1185">Reference proteome</keyword>
<proteinExistence type="predicted"/>
<dbReference type="Proteomes" id="UP000831189">
    <property type="component" value="Chromosome"/>
</dbReference>
<dbReference type="InterPro" id="IPR002641">
    <property type="entry name" value="PNPLA_dom"/>
</dbReference>
<protein>
    <submittedName>
        <fullName evidence="6">Patatin-like phospholipase family protein</fullName>
    </submittedName>
</protein>
<reference evidence="6 7" key="1">
    <citation type="submission" date="2022-04" db="EMBL/GenBank/DDBJ databases">
        <title>Pseudomonas knackmussii B09-2.</title>
        <authorList>
            <person name="Deng Y."/>
        </authorList>
    </citation>
    <scope>NUCLEOTIDE SEQUENCE [LARGE SCALE GENOMIC DNA]</scope>
    <source>
        <strain evidence="6 7">B09-2</strain>
    </source>
</reference>
<evidence type="ECO:0000313" key="6">
    <source>
        <dbReference type="EMBL" id="UPQ81411.1"/>
    </source>
</evidence>
<evidence type="ECO:0000313" key="7">
    <source>
        <dbReference type="Proteomes" id="UP000831189"/>
    </source>
</evidence>
<evidence type="ECO:0000256" key="4">
    <source>
        <dbReference type="PROSITE-ProRule" id="PRU01161"/>
    </source>
</evidence>
<dbReference type="CDD" id="cd07209">
    <property type="entry name" value="Pat_hypo_Ecoli_Z1214_like"/>
    <property type="match status" value="1"/>
</dbReference>
<evidence type="ECO:0000259" key="5">
    <source>
        <dbReference type="PROSITE" id="PS51635"/>
    </source>
</evidence>
<dbReference type="PROSITE" id="PS51635">
    <property type="entry name" value="PNPLA"/>
    <property type="match status" value="1"/>
</dbReference>
<dbReference type="Pfam" id="PF01734">
    <property type="entry name" value="Patatin"/>
    <property type="match status" value="1"/>
</dbReference>
<dbReference type="Gene3D" id="3.40.1090.10">
    <property type="entry name" value="Cytosolic phospholipase A2 catalytic domain"/>
    <property type="match status" value="2"/>
</dbReference>
<name>A0ABY4KKQ1_9PSED</name>
<dbReference type="SUPFAM" id="SSF52151">
    <property type="entry name" value="FabD/lysophospholipase-like"/>
    <property type="match status" value="1"/>
</dbReference>
<dbReference type="PANTHER" id="PTHR14226">
    <property type="entry name" value="NEUROPATHY TARGET ESTERASE/SWISS CHEESE D.MELANOGASTER"/>
    <property type="match status" value="1"/>
</dbReference>
<evidence type="ECO:0000256" key="3">
    <source>
        <dbReference type="ARBA" id="ARBA00023098"/>
    </source>
</evidence>
<gene>
    <name evidence="6" type="ORF">M0M42_13380</name>
</gene>
<feature type="short sequence motif" description="DGA/G" evidence="4">
    <location>
        <begin position="163"/>
        <end position="165"/>
    </location>
</feature>
<keyword evidence="2 4" id="KW-0442">Lipid degradation</keyword>
<dbReference type="InterPro" id="IPR016035">
    <property type="entry name" value="Acyl_Trfase/lysoPLipase"/>
</dbReference>
<keyword evidence="3 4" id="KW-0443">Lipid metabolism</keyword>
<feature type="domain" description="PNPLA" evidence="5">
    <location>
        <begin position="12"/>
        <end position="176"/>
    </location>
</feature>
<feature type="active site" description="Proton acceptor" evidence="4">
    <location>
        <position position="163"/>
    </location>
</feature>
<sequence length="285" mass="31015">MNVGTSSARTALVLCGGGARGAMQVGFYQAIVELGLSFDLVIGSSVGALNGTLIAAGMPPAELAQLWRGLRKPDVVAWNWRGLLGETGGFYTFAPLRRLLHEVLLIRRFEALKHPLVITTTNLQTGKPCYHERRGDLIEPVIASMSLPGAFPPAWIAGNQHVDGGVADNVPFDKASDRGVRELLMISCTCCPRDSTALASPLKILLRSFMIALDTKYLCSLQQHRSRGIRIRLVRPHFSQSVGLLDFDQTDALIEVGYRETLATFRALRSNRMPPASPLPEGIPS</sequence>
<dbReference type="PANTHER" id="PTHR14226:SF57">
    <property type="entry name" value="BLR7027 PROTEIN"/>
    <property type="match status" value="1"/>
</dbReference>